<evidence type="ECO:0000313" key="2">
    <source>
        <dbReference type="Proteomes" id="UP000550401"/>
    </source>
</evidence>
<name>A0A839EYC2_9GAMM</name>
<proteinExistence type="predicted"/>
<dbReference type="GO" id="GO:0046914">
    <property type="term" value="F:transition metal ion binding"/>
    <property type="evidence" value="ECO:0007669"/>
    <property type="project" value="InterPro"/>
</dbReference>
<dbReference type="NCBIfam" id="TIGR04509">
    <property type="entry name" value="mod_pep_NH_fam"/>
    <property type="match status" value="1"/>
</dbReference>
<dbReference type="InterPro" id="IPR036648">
    <property type="entry name" value="CN_Hdrase_a/SCN_Hdrase_g_sf"/>
</dbReference>
<dbReference type="GO" id="GO:0003824">
    <property type="term" value="F:catalytic activity"/>
    <property type="evidence" value="ECO:0007669"/>
    <property type="project" value="InterPro"/>
</dbReference>
<evidence type="ECO:0000313" key="1">
    <source>
        <dbReference type="EMBL" id="MBA8887376.1"/>
    </source>
</evidence>
<protein>
    <submittedName>
        <fullName evidence="1">Putative modified peptide</fullName>
    </submittedName>
</protein>
<dbReference type="SUPFAM" id="SSF56209">
    <property type="entry name" value="Nitrile hydratase alpha chain"/>
    <property type="match status" value="1"/>
</dbReference>
<dbReference type="NCBIfam" id="NF038399">
    <property type="entry name" value="NH_RiPP_Os17"/>
    <property type="match status" value="1"/>
</dbReference>
<accession>A0A839EYC2</accession>
<dbReference type="AlphaFoldDB" id="A0A839EYC2"/>
<sequence>MGKGIASSEQLDQLLDRLGTDDQFREKFLGDPAAALAEHGVQVDPAAVPAVRSLPSKEALQSQRTAIRAKVDGAVGMGWFLLNK</sequence>
<comment type="caution">
    <text evidence="1">The sequence shown here is derived from an EMBL/GenBank/DDBJ whole genome shotgun (WGS) entry which is preliminary data.</text>
</comment>
<organism evidence="1 2">
    <name type="scientific">Dokdonella fugitiva</name>
    <dbReference type="NCBI Taxonomy" id="328517"/>
    <lineage>
        <taxon>Bacteria</taxon>
        <taxon>Pseudomonadati</taxon>
        <taxon>Pseudomonadota</taxon>
        <taxon>Gammaproteobacteria</taxon>
        <taxon>Lysobacterales</taxon>
        <taxon>Rhodanobacteraceae</taxon>
        <taxon>Dokdonella</taxon>
    </lineage>
</organism>
<dbReference type="EMBL" id="JACGXL010000002">
    <property type="protein sequence ID" value="MBA8887376.1"/>
    <property type="molecule type" value="Genomic_DNA"/>
</dbReference>
<dbReference type="InterPro" id="IPR030976">
    <property type="entry name" value="Mod_pep_NH_fam"/>
</dbReference>
<keyword evidence="2" id="KW-1185">Reference proteome</keyword>
<gene>
    <name evidence="1" type="ORF">FHW12_001590</name>
</gene>
<dbReference type="RefSeq" id="WP_182530453.1">
    <property type="nucleotide sequence ID" value="NZ_JACGXL010000002.1"/>
</dbReference>
<reference evidence="1 2" key="1">
    <citation type="submission" date="2020-07" db="EMBL/GenBank/DDBJ databases">
        <title>Genomic Encyclopedia of Type Strains, Phase IV (KMG-V): Genome sequencing to study the core and pangenomes of soil and plant-associated prokaryotes.</title>
        <authorList>
            <person name="Whitman W."/>
        </authorList>
    </citation>
    <scope>NUCLEOTIDE SEQUENCE [LARGE SCALE GENOMIC DNA]</scope>
    <source>
        <strain evidence="1 2">RH2WT43</strain>
    </source>
</reference>
<dbReference type="Proteomes" id="UP000550401">
    <property type="component" value="Unassembled WGS sequence"/>
</dbReference>